<dbReference type="Pfam" id="PF00892">
    <property type="entry name" value="EamA"/>
    <property type="match status" value="2"/>
</dbReference>
<sequence length="299" mass="33348">MNNKKMYLADGALLLTAVVWGSGFVATKNALDHYSPTEILLIRFGIAAIIIGIFFFRKIFPLKKNEILAGMVIGVFLFLGFAFQTAGLQYTLAGKQAFLTGTNVIMVPFLFWFIKKEKPDLFNLTAALMMFAGIAFLTLDFTNNLYLNKGDGLTLICAFFFACHILSIGFFTKTYDPIKLTFVQFATTFLLSGIWRIFTGEGMFRIPTQYWGDVLFLGIFSTFLAFLLQNVAQKHTTSTHAAVLLSLESFFGSILSILLLGDVFSPKMVLGSIIIFAAIITAETKWNFLPSRRLGESLE</sequence>
<dbReference type="PANTHER" id="PTHR42920:SF5">
    <property type="entry name" value="EAMA DOMAIN-CONTAINING PROTEIN"/>
    <property type="match status" value="1"/>
</dbReference>
<evidence type="ECO:0000256" key="2">
    <source>
        <dbReference type="ARBA" id="ARBA00007362"/>
    </source>
</evidence>
<keyword evidence="6 7" id="KW-0472">Membrane</keyword>
<evidence type="ECO:0000313" key="9">
    <source>
        <dbReference type="EMBL" id="QSX08372.1"/>
    </source>
</evidence>
<dbReference type="AlphaFoldDB" id="A0A974XEI0"/>
<reference evidence="9" key="1">
    <citation type="submission" date="2021-03" db="EMBL/GenBank/DDBJ databases">
        <title>Alkalibacter marinus sp. nov., isolated from tidal flat sediment.</title>
        <authorList>
            <person name="Namirimu T."/>
            <person name="Yang J.-A."/>
            <person name="Yang S.-H."/>
            <person name="Kim Y.-J."/>
            <person name="Kwon K.K."/>
        </authorList>
    </citation>
    <scope>NUCLEOTIDE SEQUENCE</scope>
    <source>
        <strain evidence="9">ES005</strain>
    </source>
</reference>
<evidence type="ECO:0000256" key="1">
    <source>
        <dbReference type="ARBA" id="ARBA00004651"/>
    </source>
</evidence>
<dbReference type="GO" id="GO:0005886">
    <property type="term" value="C:plasma membrane"/>
    <property type="evidence" value="ECO:0007669"/>
    <property type="project" value="UniProtKB-SubCell"/>
</dbReference>
<feature type="transmembrane region" description="Helical" evidence="7">
    <location>
        <begin position="121"/>
        <end position="141"/>
    </location>
</feature>
<feature type="transmembrane region" description="Helical" evidence="7">
    <location>
        <begin position="39"/>
        <end position="56"/>
    </location>
</feature>
<protein>
    <submittedName>
        <fullName evidence="9">DMT family transporter</fullName>
    </submittedName>
</protein>
<feature type="transmembrane region" description="Helical" evidence="7">
    <location>
        <begin position="178"/>
        <end position="198"/>
    </location>
</feature>
<feature type="transmembrane region" description="Helical" evidence="7">
    <location>
        <begin position="267"/>
        <end position="284"/>
    </location>
</feature>
<evidence type="ECO:0000256" key="7">
    <source>
        <dbReference type="SAM" id="Phobius"/>
    </source>
</evidence>
<keyword evidence="10" id="KW-1185">Reference proteome</keyword>
<comment type="subcellular location">
    <subcellularLocation>
        <location evidence="1">Cell membrane</location>
        <topology evidence="1">Multi-pass membrane protein</topology>
    </subcellularLocation>
</comment>
<evidence type="ECO:0000256" key="4">
    <source>
        <dbReference type="ARBA" id="ARBA00022692"/>
    </source>
</evidence>
<feature type="transmembrane region" description="Helical" evidence="7">
    <location>
        <begin position="7"/>
        <end position="27"/>
    </location>
</feature>
<dbReference type="EMBL" id="CP071444">
    <property type="protein sequence ID" value="QSX08372.1"/>
    <property type="molecule type" value="Genomic_DNA"/>
</dbReference>
<dbReference type="InterPro" id="IPR037185">
    <property type="entry name" value="EmrE-like"/>
</dbReference>
<accession>A0A974XEI0</accession>
<evidence type="ECO:0000259" key="8">
    <source>
        <dbReference type="Pfam" id="PF00892"/>
    </source>
</evidence>
<dbReference type="PANTHER" id="PTHR42920">
    <property type="entry name" value="OS03G0707200 PROTEIN-RELATED"/>
    <property type="match status" value="1"/>
</dbReference>
<feature type="transmembrane region" description="Helical" evidence="7">
    <location>
        <begin position="68"/>
        <end position="90"/>
    </location>
</feature>
<name>A0A974XEI0_9FIRM</name>
<evidence type="ECO:0000256" key="5">
    <source>
        <dbReference type="ARBA" id="ARBA00022989"/>
    </source>
</evidence>
<evidence type="ECO:0000256" key="6">
    <source>
        <dbReference type="ARBA" id="ARBA00023136"/>
    </source>
</evidence>
<organism evidence="9 10">
    <name type="scientific">Alkalibacter rhizosphaerae</name>
    <dbReference type="NCBI Taxonomy" id="2815577"/>
    <lineage>
        <taxon>Bacteria</taxon>
        <taxon>Bacillati</taxon>
        <taxon>Bacillota</taxon>
        <taxon>Clostridia</taxon>
        <taxon>Eubacteriales</taxon>
        <taxon>Eubacteriaceae</taxon>
        <taxon>Alkalibacter</taxon>
    </lineage>
</organism>
<dbReference type="RefSeq" id="WP_207299714.1">
    <property type="nucleotide sequence ID" value="NZ_CP071444.1"/>
</dbReference>
<keyword evidence="4 7" id="KW-0812">Transmembrane</keyword>
<dbReference type="InterPro" id="IPR051258">
    <property type="entry name" value="Diverse_Substrate_Transporter"/>
</dbReference>
<proteinExistence type="inferred from homology"/>
<feature type="transmembrane region" description="Helical" evidence="7">
    <location>
        <begin position="153"/>
        <end position="171"/>
    </location>
</feature>
<evidence type="ECO:0000313" key="10">
    <source>
        <dbReference type="Proteomes" id="UP000663499"/>
    </source>
</evidence>
<dbReference type="KEGG" id="alka:J0B03_11365"/>
<dbReference type="SUPFAM" id="SSF103481">
    <property type="entry name" value="Multidrug resistance efflux transporter EmrE"/>
    <property type="match status" value="2"/>
</dbReference>
<comment type="similarity">
    <text evidence="2">Belongs to the EamA transporter family.</text>
</comment>
<feature type="domain" description="EamA" evidence="8">
    <location>
        <begin position="12"/>
        <end position="138"/>
    </location>
</feature>
<feature type="domain" description="EamA" evidence="8">
    <location>
        <begin position="149"/>
        <end position="280"/>
    </location>
</feature>
<feature type="transmembrane region" description="Helical" evidence="7">
    <location>
        <begin position="210"/>
        <end position="228"/>
    </location>
</feature>
<feature type="transmembrane region" description="Helical" evidence="7">
    <location>
        <begin position="240"/>
        <end position="261"/>
    </location>
</feature>
<keyword evidence="5 7" id="KW-1133">Transmembrane helix</keyword>
<dbReference type="InterPro" id="IPR000620">
    <property type="entry name" value="EamA_dom"/>
</dbReference>
<keyword evidence="3" id="KW-1003">Cell membrane</keyword>
<gene>
    <name evidence="9" type="ORF">J0B03_11365</name>
</gene>
<dbReference type="Proteomes" id="UP000663499">
    <property type="component" value="Chromosome"/>
</dbReference>
<feature type="transmembrane region" description="Helical" evidence="7">
    <location>
        <begin position="96"/>
        <end position="114"/>
    </location>
</feature>
<evidence type="ECO:0000256" key="3">
    <source>
        <dbReference type="ARBA" id="ARBA00022475"/>
    </source>
</evidence>